<comment type="caution">
    <text evidence="1">The sequence shown here is derived from an EMBL/GenBank/DDBJ whole genome shotgun (WGS) entry which is preliminary data.</text>
</comment>
<protein>
    <submittedName>
        <fullName evidence="1">Uncharacterized protein</fullName>
    </submittedName>
</protein>
<dbReference type="AlphaFoldDB" id="A0A7W7D1A6"/>
<name>A0A7W7D1A6_9ACTN</name>
<dbReference type="RefSeq" id="WP_184875373.1">
    <property type="nucleotide sequence ID" value="NZ_BOOV01000014.1"/>
</dbReference>
<dbReference type="Proteomes" id="UP000542210">
    <property type="component" value="Unassembled WGS sequence"/>
</dbReference>
<sequence>MSVHVPPPRRAAARPIERRTVHQLFLLAELAASPDADWDSLLWGWESLYDYDFESFVDGCLLSRNRETARSALHLIECTSSADERGFLYGLVCDDQGLNPYAAFPTYTAIYMTILNGIAGSNPPVVHRLDEALRMVTRCKPVIKDFHRGKCVCGCDVRHQADRIRDFMRLSGALRGFVEDDAGLFWVIGPDEFVDRFRDWLKADSRPCRHCGALLASYGFTGERSASGRPRLYCTDACRQAEYRKRAQRMKERGGSRPND</sequence>
<reference evidence="1 2" key="1">
    <citation type="submission" date="2020-08" db="EMBL/GenBank/DDBJ databases">
        <title>Sequencing the genomes of 1000 actinobacteria strains.</title>
        <authorList>
            <person name="Klenk H.-P."/>
        </authorList>
    </citation>
    <scope>NUCLEOTIDE SEQUENCE [LARGE SCALE GENOMIC DNA]</scope>
    <source>
        <strain evidence="1 2">DSM 45784</strain>
    </source>
</reference>
<accession>A0A7W7D1A6</accession>
<evidence type="ECO:0000313" key="1">
    <source>
        <dbReference type="EMBL" id="MBB4698490.1"/>
    </source>
</evidence>
<proteinExistence type="predicted"/>
<dbReference type="EMBL" id="JACHND010000001">
    <property type="protein sequence ID" value="MBB4698490.1"/>
    <property type="molecule type" value="Genomic_DNA"/>
</dbReference>
<evidence type="ECO:0000313" key="2">
    <source>
        <dbReference type="Proteomes" id="UP000542210"/>
    </source>
</evidence>
<gene>
    <name evidence="1" type="ORF">BJ982_000034</name>
</gene>
<organism evidence="1 2">
    <name type="scientific">Sphaerisporangium siamense</name>
    <dbReference type="NCBI Taxonomy" id="795645"/>
    <lineage>
        <taxon>Bacteria</taxon>
        <taxon>Bacillati</taxon>
        <taxon>Actinomycetota</taxon>
        <taxon>Actinomycetes</taxon>
        <taxon>Streptosporangiales</taxon>
        <taxon>Streptosporangiaceae</taxon>
        <taxon>Sphaerisporangium</taxon>
    </lineage>
</organism>
<keyword evidence="2" id="KW-1185">Reference proteome</keyword>